<evidence type="ECO:0000313" key="1">
    <source>
        <dbReference type="EMBL" id="MBD8047143.1"/>
    </source>
</evidence>
<keyword evidence="2" id="KW-1185">Reference proteome</keyword>
<reference evidence="1 2" key="1">
    <citation type="submission" date="2020-08" db="EMBL/GenBank/DDBJ databases">
        <title>A Genomic Blueprint of the Chicken Gut Microbiome.</title>
        <authorList>
            <person name="Gilroy R."/>
            <person name="Ravi A."/>
            <person name="Getino M."/>
            <person name="Pursley I."/>
            <person name="Horton D.L."/>
            <person name="Alikhan N.-F."/>
            <person name="Baker D."/>
            <person name="Gharbi K."/>
            <person name="Hall N."/>
            <person name="Watson M."/>
            <person name="Adriaenssens E.M."/>
            <person name="Foster-Nyarko E."/>
            <person name="Jarju S."/>
            <person name="Secka A."/>
            <person name="Antonio M."/>
            <person name="Oren A."/>
            <person name="Chaudhuri R."/>
            <person name="La Ragione R.M."/>
            <person name="Hildebrand F."/>
            <person name="Pallen M.J."/>
        </authorList>
    </citation>
    <scope>NUCLEOTIDE SEQUENCE [LARGE SCALE GENOMIC DNA]</scope>
    <source>
        <strain evidence="1 2">N37</strain>
    </source>
</reference>
<dbReference type="EMBL" id="JACSQB010000064">
    <property type="protein sequence ID" value="MBD8047143.1"/>
    <property type="molecule type" value="Genomic_DNA"/>
</dbReference>
<evidence type="ECO:0000313" key="2">
    <source>
        <dbReference type="Proteomes" id="UP000627166"/>
    </source>
</evidence>
<dbReference type="Proteomes" id="UP000627166">
    <property type="component" value="Unassembled WGS sequence"/>
</dbReference>
<organism evidence="1 2">
    <name type="scientific">Clostridium faecium</name>
    <dbReference type="NCBI Taxonomy" id="2762223"/>
    <lineage>
        <taxon>Bacteria</taxon>
        <taxon>Bacillati</taxon>
        <taxon>Bacillota</taxon>
        <taxon>Clostridia</taxon>
        <taxon>Eubacteriales</taxon>
        <taxon>Clostridiaceae</taxon>
        <taxon>Clostridium</taxon>
    </lineage>
</organism>
<proteinExistence type="predicted"/>
<gene>
    <name evidence="1" type="ORF">H9637_08860</name>
</gene>
<sequence>MKILVQASMEAQQIAECDLQYGNLLMELIQKSYEDYNNDTELQHKLNNVTKLKNINNINKIKTASIYEFTKMFKPGI</sequence>
<comment type="caution">
    <text evidence="1">The sequence shown here is derived from an EMBL/GenBank/DDBJ whole genome shotgun (WGS) entry which is preliminary data.</text>
</comment>
<dbReference type="RefSeq" id="WP_191740117.1">
    <property type="nucleotide sequence ID" value="NZ_JACSQB010000064.1"/>
</dbReference>
<name>A0ABR8YSA6_9CLOT</name>
<protein>
    <submittedName>
        <fullName evidence="1">Uncharacterized protein</fullName>
    </submittedName>
</protein>
<accession>A0ABR8YSA6</accession>